<sequence>FSKNTYLFQSKNTKRFQEFQNLFPRHTYLGTTIETNRDNIISKAPQIIERIDHLSLFSDKHKLMVSVEPILDFDVNIMVNYLNIIHPDFVSIGADSKGHNLPEPSPEKIKELIKELKKFTEVKLKPNLKRLYS</sequence>
<dbReference type="AlphaFoldDB" id="X1B294"/>
<proteinExistence type="predicted"/>
<gene>
    <name evidence="1" type="ORF">S01H4_10589</name>
</gene>
<evidence type="ECO:0000313" key="1">
    <source>
        <dbReference type="EMBL" id="GAG66106.1"/>
    </source>
</evidence>
<feature type="non-terminal residue" evidence="1">
    <location>
        <position position="1"/>
    </location>
</feature>
<dbReference type="EMBL" id="BART01004085">
    <property type="protein sequence ID" value="GAG66106.1"/>
    <property type="molecule type" value="Genomic_DNA"/>
</dbReference>
<organism evidence="1">
    <name type="scientific">marine sediment metagenome</name>
    <dbReference type="NCBI Taxonomy" id="412755"/>
    <lineage>
        <taxon>unclassified sequences</taxon>
        <taxon>metagenomes</taxon>
        <taxon>ecological metagenomes</taxon>
    </lineage>
</organism>
<protein>
    <recommendedName>
        <fullName evidence="2">Amidohydrolase-related domain-containing protein</fullName>
    </recommendedName>
</protein>
<reference evidence="1" key="1">
    <citation type="journal article" date="2014" name="Front. Microbiol.">
        <title>High frequency of phylogenetically diverse reductive dehalogenase-homologous genes in deep subseafloor sedimentary metagenomes.</title>
        <authorList>
            <person name="Kawai M."/>
            <person name="Futagami T."/>
            <person name="Toyoda A."/>
            <person name="Takaki Y."/>
            <person name="Nishi S."/>
            <person name="Hori S."/>
            <person name="Arai W."/>
            <person name="Tsubouchi T."/>
            <person name="Morono Y."/>
            <person name="Uchiyama I."/>
            <person name="Ito T."/>
            <person name="Fujiyama A."/>
            <person name="Inagaki F."/>
            <person name="Takami H."/>
        </authorList>
    </citation>
    <scope>NUCLEOTIDE SEQUENCE</scope>
    <source>
        <strain evidence="1">Expedition CK06-06</strain>
    </source>
</reference>
<name>X1B294_9ZZZZ</name>
<accession>X1B294</accession>
<comment type="caution">
    <text evidence="1">The sequence shown here is derived from an EMBL/GenBank/DDBJ whole genome shotgun (WGS) entry which is preliminary data.</text>
</comment>
<evidence type="ECO:0008006" key="2">
    <source>
        <dbReference type="Google" id="ProtNLM"/>
    </source>
</evidence>